<dbReference type="Proteomes" id="UP000182135">
    <property type="component" value="Unassembled WGS sequence"/>
</dbReference>
<reference evidence="4 5" key="1">
    <citation type="submission" date="2016-10" db="EMBL/GenBank/DDBJ databases">
        <authorList>
            <person name="de Groot N.N."/>
        </authorList>
    </citation>
    <scope>NUCLEOTIDE SEQUENCE [LARGE SCALE GENOMIC DNA]</scope>
    <source>
        <strain evidence="4 5">NLAE-zl-G419</strain>
    </source>
</reference>
<proteinExistence type="predicted"/>
<dbReference type="PANTHER" id="PTHR36984">
    <property type="entry name" value="CRISPR-ASSOCIATED ENDORIBONUCLEASE CAS6 1"/>
    <property type="match status" value="1"/>
</dbReference>
<dbReference type="Pfam" id="PF01881">
    <property type="entry name" value="Cas_Cas6_C"/>
    <property type="match status" value="1"/>
</dbReference>
<sequence length="244" mass="28577">MKMKILFTAEGNRFPSQYRVLVCSLIKNALEKADEEYFRSLYYYNDKKSKKIKPFTFSVFLKEYIMGHDEINLKGRSSIILSTSDYNLGINLYNGLLQTKTYRFKDYEINIERILLEKEKIISDNEVVCKTLSPIHLKDKNNKPINPTSQEFKETLNYISDVLLKTIRGEGLREDLRFTPINMKKVVVKEKIKDFKDITNKDIMYVESYSGSFKLQGNREDIRLLLQTGLGNRRSFGFGMIDIL</sequence>
<evidence type="ECO:0000313" key="4">
    <source>
        <dbReference type="EMBL" id="SFF89388.1"/>
    </source>
</evidence>
<dbReference type="GO" id="GO:0016788">
    <property type="term" value="F:hydrolase activity, acting on ester bonds"/>
    <property type="evidence" value="ECO:0007669"/>
    <property type="project" value="InterPro"/>
</dbReference>
<dbReference type="PANTHER" id="PTHR36984:SF3">
    <property type="entry name" value="CRISPR-ASSOCIATED ENDORIBONUCLEASE CAS6"/>
    <property type="match status" value="1"/>
</dbReference>
<dbReference type="InterPro" id="IPR045747">
    <property type="entry name" value="CRISPR-assoc_prot_Cas6_N_sf"/>
</dbReference>
<evidence type="ECO:0000256" key="1">
    <source>
        <dbReference type="ARBA" id="ARBA00023118"/>
    </source>
</evidence>
<reference evidence="3 6" key="2">
    <citation type="submission" date="2018-03" db="EMBL/GenBank/DDBJ databases">
        <title>The uncultured portion of the human microbiome is neutrally assembled.</title>
        <authorList>
            <person name="Jeraldo P."/>
            <person name="Boardman L."/>
            <person name="White B.A."/>
            <person name="Nelson H."/>
            <person name="Goldenfeld N."/>
            <person name="Chia N."/>
        </authorList>
    </citation>
    <scope>NUCLEOTIDE SEQUENCE [LARGE SCALE GENOMIC DNA]</scope>
    <source>
        <strain evidence="3">CIM:MAG 903</strain>
    </source>
</reference>
<dbReference type="CDD" id="cd21140">
    <property type="entry name" value="Cas6_I-like"/>
    <property type="match status" value="1"/>
</dbReference>
<dbReference type="GeneID" id="90543353"/>
<organism evidence="4 5">
    <name type="scientific">Clostridium cadaveris</name>
    <dbReference type="NCBI Taxonomy" id="1529"/>
    <lineage>
        <taxon>Bacteria</taxon>
        <taxon>Bacillati</taxon>
        <taxon>Bacillota</taxon>
        <taxon>Clostridia</taxon>
        <taxon>Eubacteriales</taxon>
        <taxon>Clostridiaceae</taxon>
        <taxon>Clostridium</taxon>
    </lineage>
</organism>
<accession>A0A1I2MEK8</accession>
<name>A0A1I2MEK8_9CLOT</name>
<feature type="domain" description="CRISPR associated protein Cas6 C-terminal" evidence="2">
    <location>
        <begin position="118"/>
        <end position="243"/>
    </location>
</feature>
<dbReference type="Gene3D" id="3.30.70.1890">
    <property type="match status" value="1"/>
</dbReference>
<dbReference type="Proteomes" id="UP000246114">
    <property type="component" value="Unassembled WGS sequence"/>
</dbReference>
<gene>
    <name evidence="3" type="primary">cas6</name>
    <name evidence="3" type="ORF">DBY38_05765</name>
    <name evidence="4" type="ORF">SAMN04487885_11435</name>
</gene>
<protein>
    <submittedName>
        <fullName evidence="4">CRISPR-associated endoribonuclease Cas6</fullName>
    </submittedName>
</protein>
<keyword evidence="5" id="KW-1185">Reference proteome</keyword>
<dbReference type="InterPro" id="IPR049435">
    <property type="entry name" value="Cas_Cas6_C"/>
</dbReference>
<dbReference type="OrthoDB" id="45555at2"/>
<dbReference type="STRING" id="1529.SAMN04487885_11435"/>
<dbReference type="RefSeq" id="WP_027640230.1">
    <property type="nucleotide sequence ID" value="NZ_CP076620.1"/>
</dbReference>
<dbReference type="EMBL" id="FOOE01000014">
    <property type="protein sequence ID" value="SFF89388.1"/>
    <property type="molecule type" value="Genomic_DNA"/>
</dbReference>
<dbReference type="EMBL" id="QAMZ01000029">
    <property type="protein sequence ID" value="PWL53900.1"/>
    <property type="molecule type" value="Genomic_DNA"/>
</dbReference>
<dbReference type="eggNOG" id="COG1583">
    <property type="taxonomic scope" value="Bacteria"/>
</dbReference>
<dbReference type="NCBIfam" id="TIGR01877">
    <property type="entry name" value="cas_cas6"/>
    <property type="match status" value="1"/>
</dbReference>
<evidence type="ECO:0000259" key="2">
    <source>
        <dbReference type="Pfam" id="PF01881"/>
    </source>
</evidence>
<evidence type="ECO:0000313" key="6">
    <source>
        <dbReference type="Proteomes" id="UP000246114"/>
    </source>
</evidence>
<keyword evidence="1" id="KW-0051">Antiviral defense</keyword>
<dbReference type="InterPro" id="IPR010156">
    <property type="entry name" value="CRISPR-assoc_prot_Cas6"/>
</dbReference>
<evidence type="ECO:0000313" key="3">
    <source>
        <dbReference type="EMBL" id="PWL53900.1"/>
    </source>
</evidence>
<evidence type="ECO:0000313" key="5">
    <source>
        <dbReference type="Proteomes" id="UP000182135"/>
    </source>
</evidence>
<dbReference type="GO" id="GO:0051607">
    <property type="term" value="P:defense response to virus"/>
    <property type="evidence" value="ECO:0007669"/>
    <property type="project" value="UniProtKB-KW"/>
</dbReference>
<dbReference type="AlphaFoldDB" id="A0A1I2MEK8"/>
<dbReference type="Gene3D" id="3.30.70.1900">
    <property type="match status" value="1"/>
</dbReference>